<proteinExistence type="predicted"/>
<sequence length="124" mass="12676">MRTTMKLAALTFAAAALFGTTTGTAEAYGGLGDWFSWGSTQSNECSTSTGTITDTSVAAQTGDISFSTDCINFDNTGKAHQSNECDTVAGITTVLSGNAPTGDVSGETRCANISLNPWSGGWEG</sequence>
<evidence type="ECO:0000313" key="2">
    <source>
        <dbReference type="EMBL" id="XCM80219.1"/>
    </source>
</evidence>
<feature type="chain" id="PRO_5043964268" description="Secreted protein" evidence="1">
    <location>
        <begin position="28"/>
        <end position="124"/>
    </location>
</feature>
<name>A0AAU8JV46_9ACTN</name>
<evidence type="ECO:0000256" key="1">
    <source>
        <dbReference type="SAM" id="SignalP"/>
    </source>
</evidence>
<keyword evidence="1" id="KW-0732">Signal</keyword>
<evidence type="ECO:0008006" key="3">
    <source>
        <dbReference type="Google" id="ProtNLM"/>
    </source>
</evidence>
<accession>A0AAU8JV46</accession>
<reference evidence="2" key="1">
    <citation type="submission" date="2024-06" db="EMBL/GenBank/DDBJ databases">
        <title>The genome sequences of Kitasatospora sp. strain HUAS MG31.</title>
        <authorList>
            <person name="Mo P."/>
        </authorList>
    </citation>
    <scope>NUCLEOTIDE SEQUENCE</scope>
    <source>
        <strain evidence="2">HUAS MG31</strain>
    </source>
</reference>
<dbReference type="AlphaFoldDB" id="A0AAU8JV46"/>
<dbReference type="RefSeq" id="WP_354641159.1">
    <property type="nucleotide sequence ID" value="NZ_CP159872.1"/>
</dbReference>
<feature type="signal peptide" evidence="1">
    <location>
        <begin position="1"/>
        <end position="27"/>
    </location>
</feature>
<protein>
    <recommendedName>
        <fullName evidence="3">Secreted protein</fullName>
    </recommendedName>
</protein>
<dbReference type="KEGG" id="kcm:ABWK59_15450"/>
<dbReference type="EMBL" id="CP159872">
    <property type="protein sequence ID" value="XCM80219.1"/>
    <property type="molecule type" value="Genomic_DNA"/>
</dbReference>
<organism evidence="2">
    <name type="scientific">Kitasatospora camelliae</name>
    <dbReference type="NCBI Taxonomy" id="3156397"/>
    <lineage>
        <taxon>Bacteria</taxon>
        <taxon>Bacillati</taxon>
        <taxon>Actinomycetota</taxon>
        <taxon>Actinomycetes</taxon>
        <taxon>Kitasatosporales</taxon>
        <taxon>Streptomycetaceae</taxon>
        <taxon>Kitasatospora</taxon>
    </lineage>
</organism>
<gene>
    <name evidence="2" type="ORF">ABWK59_15450</name>
</gene>